<evidence type="ECO:0000313" key="5">
    <source>
        <dbReference type="Proteomes" id="UP000192380"/>
    </source>
</evidence>
<accession>H3RDT2</accession>
<evidence type="ECO:0000313" key="4">
    <source>
        <dbReference type="Proteomes" id="UP000005050"/>
    </source>
</evidence>
<dbReference type="Proteomes" id="UP000192380">
    <property type="component" value="Chromosome"/>
</dbReference>
<dbReference type="InterPro" id="IPR027417">
    <property type="entry name" value="P-loop_NTPase"/>
</dbReference>
<evidence type="ECO:0000313" key="3">
    <source>
        <dbReference type="EMBL" id="EHU00521.1"/>
    </source>
</evidence>
<dbReference type="RefSeq" id="WP_006119551.1">
    <property type="nucleotide sequence ID" value="NZ_AHIE01000017.1"/>
</dbReference>
<gene>
    <name evidence="3" type="ORF">CKS_2594</name>
    <name evidence="2" type="ORF">DSJ_12030</name>
</gene>
<sequence>MKFEKAMRKKAKLRLALTGPSGSGKTYSALLVAKGIGGKIAVIDTEKGSASLYSDIADFDVLELEPPFTPERFIEAINAAEQAGYDSLIIDSITHEWGGVGGCLELVDTIAKAKYRGNSWSAWSEINPRHRSFLDAILRSSMHIIATMRSKTETAQVEENGRKKVAKLGLKSEQRDGVEYEFTTVLDIGHETHHAIASKDRTKLFSNSDPVILSEKTGEQLLSWLESGANPAEESLKVFTESAANAVSIDGLKPLFEEAWRTLRGTEYQAKAKEIYDIRKAELEQNSEAA</sequence>
<reference evidence="2 5" key="3">
    <citation type="submission" date="2016-10" db="EMBL/GenBank/DDBJ databases">
        <title>Complete Genome Assembly of Pantoea stewartii subsp. stewartii DC283, a Corn Pathogen.</title>
        <authorList>
            <person name="Duong D.A."/>
            <person name="Stevens A.M."/>
            <person name="Jensen R.V."/>
        </authorList>
    </citation>
    <scope>NUCLEOTIDE SEQUENCE [LARGE SCALE GENOMIC DNA]</scope>
    <source>
        <strain evidence="2 5">DC283</strain>
    </source>
</reference>
<dbReference type="Pfam" id="PF13479">
    <property type="entry name" value="AAA_24"/>
    <property type="match status" value="1"/>
</dbReference>
<organism evidence="3 4">
    <name type="scientific">Pantoea stewartii subsp. stewartii DC283</name>
    <dbReference type="NCBI Taxonomy" id="660596"/>
    <lineage>
        <taxon>Bacteria</taxon>
        <taxon>Pseudomonadati</taxon>
        <taxon>Pseudomonadota</taxon>
        <taxon>Gammaproteobacteria</taxon>
        <taxon>Enterobacterales</taxon>
        <taxon>Erwiniaceae</taxon>
        <taxon>Pantoea</taxon>
    </lineage>
</organism>
<dbReference type="KEGG" id="pstw:DSJ_12030"/>
<feature type="domain" description="AAA+ ATPase" evidence="1">
    <location>
        <begin position="11"/>
        <end position="192"/>
    </location>
</feature>
<dbReference type="OrthoDB" id="1625426at2"/>
<dbReference type="Proteomes" id="UP000005050">
    <property type="component" value="Unassembled WGS sequence"/>
</dbReference>
<reference evidence="3" key="2">
    <citation type="submission" date="2012-01" db="EMBL/GenBank/DDBJ databases">
        <authorList>
            <person name="Biehl B.S."/>
            <person name="Ding Y."/>
            <person name="Dugan-Rocha S.P."/>
            <person name="Gibbs R.A."/>
            <person name="Glasner J.D."/>
            <person name="Kovar C."/>
            <person name="Muzny D.M."/>
            <person name="Neeno-Eckwall E.C."/>
            <person name="Perna N.T."/>
            <person name="Qin X."/>
            <person name="von Bodman S.B."/>
            <person name="Weinstock G.M."/>
        </authorList>
    </citation>
    <scope>NUCLEOTIDE SEQUENCE</scope>
    <source>
        <strain evidence="3">DC283</strain>
    </source>
</reference>
<dbReference type="PATRIC" id="fig|660596.6.peg.2203"/>
<dbReference type="SMART" id="SM00382">
    <property type="entry name" value="AAA"/>
    <property type="match status" value="1"/>
</dbReference>
<evidence type="ECO:0000313" key="2">
    <source>
        <dbReference type="EMBL" id="ARF50000.1"/>
    </source>
</evidence>
<name>H3RDT2_PANSE</name>
<keyword evidence="5" id="KW-1185">Reference proteome</keyword>
<dbReference type="InterPro" id="IPR003593">
    <property type="entry name" value="AAA+_ATPase"/>
</dbReference>
<evidence type="ECO:0000259" key="1">
    <source>
        <dbReference type="SMART" id="SM00382"/>
    </source>
</evidence>
<proteinExistence type="predicted"/>
<dbReference type="EMBL" id="AHIE01000017">
    <property type="protein sequence ID" value="EHU00521.1"/>
    <property type="molecule type" value="Genomic_DNA"/>
</dbReference>
<dbReference type="EMBL" id="CP017581">
    <property type="protein sequence ID" value="ARF50000.1"/>
    <property type="molecule type" value="Genomic_DNA"/>
</dbReference>
<dbReference type="AlphaFoldDB" id="H3RDT2"/>
<reference evidence="3 4" key="1">
    <citation type="journal article" date="2012" name="Mol. Microbiol.">
        <title>The genetic and structural basis of two distinct terminal side branch residues in stewartan and amylovoran exopolysaccharides and their potential role in host adaptation.</title>
        <authorList>
            <person name="Wang X."/>
            <person name="Yang F."/>
            <person name="von Bodman S.B."/>
        </authorList>
    </citation>
    <scope>NUCLEOTIDE SEQUENCE [LARGE SCALE GENOMIC DNA]</scope>
    <source>
        <strain evidence="3 4">DC283</strain>
    </source>
</reference>
<protein>
    <recommendedName>
        <fullName evidence="1">AAA+ ATPase domain-containing protein</fullName>
    </recommendedName>
</protein>
<dbReference type="SUPFAM" id="SSF52540">
    <property type="entry name" value="P-loop containing nucleoside triphosphate hydrolases"/>
    <property type="match status" value="1"/>
</dbReference>
<dbReference type="STRING" id="660596.DSJ_12030"/>